<dbReference type="AlphaFoldDB" id="A0A5C5BAJ5"/>
<feature type="compositionally biased region" description="Pro residues" evidence="1">
    <location>
        <begin position="77"/>
        <end position="97"/>
    </location>
</feature>
<dbReference type="InterPro" id="IPR036390">
    <property type="entry name" value="WH_DNA-bd_sf"/>
</dbReference>
<gene>
    <name evidence="2" type="ORF">FH969_12610</name>
</gene>
<evidence type="ECO:0000256" key="1">
    <source>
        <dbReference type="SAM" id="MobiDB-lite"/>
    </source>
</evidence>
<dbReference type="InterPro" id="IPR011991">
    <property type="entry name" value="ArsR-like_HTH"/>
</dbReference>
<dbReference type="SUPFAM" id="SSF46785">
    <property type="entry name" value="Winged helix' DNA-binding domain"/>
    <property type="match status" value="1"/>
</dbReference>
<protein>
    <submittedName>
        <fullName evidence="2">Helix-turn-helix transcriptional regulator</fullName>
    </submittedName>
</protein>
<proteinExistence type="predicted"/>
<dbReference type="OrthoDB" id="9815653at2"/>
<reference evidence="2 3" key="1">
    <citation type="submission" date="2019-06" db="EMBL/GenBank/DDBJ databases">
        <title>Draft genome sequence of Miniimonas arenae KCTC 19750T isolated from sea sand.</title>
        <authorList>
            <person name="Park S.-J."/>
        </authorList>
    </citation>
    <scope>NUCLEOTIDE SEQUENCE [LARGE SCALE GENOMIC DNA]</scope>
    <source>
        <strain evidence="2 3">KCTC 19750</strain>
    </source>
</reference>
<sequence>MDELAQRPDQTLFEICSRLVMNHAVSISRQGVSQHLDVLERAGLVRTERRGRYKLHTLTPAPLERITTRWPPTGSASPPPPSPAGPPPSPPSPQEHP</sequence>
<evidence type="ECO:0000313" key="3">
    <source>
        <dbReference type="Proteomes" id="UP000313849"/>
    </source>
</evidence>
<dbReference type="Proteomes" id="UP000313849">
    <property type="component" value="Unassembled WGS sequence"/>
</dbReference>
<dbReference type="Pfam" id="PF12840">
    <property type="entry name" value="HTH_20"/>
    <property type="match status" value="1"/>
</dbReference>
<comment type="caution">
    <text evidence="2">The sequence shown here is derived from an EMBL/GenBank/DDBJ whole genome shotgun (WGS) entry which is preliminary data.</text>
</comment>
<evidence type="ECO:0000313" key="2">
    <source>
        <dbReference type="EMBL" id="TNU73207.1"/>
    </source>
</evidence>
<keyword evidence="3" id="KW-1185">Reference proteome</keyword>
<dbReference type="InterPro" id="IPR036388">
    <property type="entry name" value="WH-like_DNA-bd_sf"/>
</dbReference>
<dbReference type="Gene3D" id="1.10.10.10">
    <property type="entry name" value="Winged helix-like DNA-binding domain superfamily/Winged helix DNA-binding domain"/>
    <property type="match status" value="1"/>
</dbReference>
<dbReference type="CDD" id="cd00090">
    <property type="entry name" value="HTH_ARSR"/>
    <property type="match status" value="1"/>
</dbReference>
<name>A0A5C5BAJ5_9MICO</name>
<accession>A0A5C5BAJ5</accession>
<dbReference type="EMBL" id="VENP01000058">
    <property type="protein sequence ID" value="TNU73207.1"/>
    <property type="molecule type" value="Genomic_DNA"/>
</dbReference>
<organism evidence="2 3">
    <name type="scientific">Miniimonas arenae</name>
    <dbReference type="NCBI Taxonomy" id="676201"/>
    <lineage>
        <taxon>Bacteria</taxon>
        <taxon>Bacillati</taxon>
        <taxon>Actinomycetota</taxon>
        <taxon>Actinomycetes</taxon>
        <taxon>Micrococcales</taxon>
        <taxon>Beutenbergiaceae</taxon>
        <taxon>Miniimonas</taxon>
    </lineage>
</organism>
<feature type="region of interest" description="Disordered" evidence="1">
    <location>
        <begin position="63"/>
        <end position="97"/>
    </location>
</feature>